<accession>A0A833L2A7</accession>
<organism evidence="1 2">
    <name type="scientific">Candidatus Saganbacteria bacterium</name>
    <dbReference type="NCBI Taxonomy" id="2575572"/>
    <lineage>
        <taxon>Bacteria</taxon>
        <taxon>Bacillati</taxon>
        <taxon>Saganbacteria</taxon>
    </lineage>
</organism>
<reference evidence="1 2" key="1">
    <citation type="submission" date="2019-12" db="EMBL/GenBank/DDBJ databases">
        <authorList>
            <person name="Wolfe R."/>
            <person name="Danczak R."/>
            <person name="Wilkins M."/>
        </authorList>
    </citation>
    <scope>NUCLEOTIDE SEQUENCE [LARGE SCALE GENOMIC DNA]</scope>
    <source>
        <strain evidence="1">X2_MaxBin.013</strain>
    </source>
</reference>
<dbReference type="EMBL" id="WPAF01000002">
    <property type="protein sequence ID" value="KAF0135146.1"/>
    <property type="molecule type" value="Genomic_DNA"/>
</dbReference>
<evidence type="ECO:0000313" key="1">
    <source>
        <dbReference type="EMBL" id="KAF0135146.1"/>
    </source>
</evidence>
<comment type="caution">
    <text evidence="1">The sequence shown here is derived from an EMBL/GenBank/DDBJ whole genome shotgun (WGS) entry which is preliminary data.</text>
</comment>
<sequence length="35" mass="3964">MYTFNSGLSTARLTTFGKARTDTSQRDFLKQAVHN</sequence>
<protein>
    <submittedName>
        <fullName evidence="1">Uncharacterized protein</fullName>
    </submittedName>
</protein>
<dbReference type="Proteomes" id="UP000488506">
    <property type="component" value="Unassembled WGS sequence"/>
</dbReference>
<dbReference type="AlphaFoldDB" id="A0A833L2A7"/>
<evidence type="ECO:0000313" key="2">
    <source>
        <dbReference type="Proteomes" id="UP000488506"/>
    </source>
</evidence>
<name>A0A833L2A7_UNCSA</name>
<proteinExistence type="predicted"/>
<gene>
    <name evidence="1" type="ORF">FD145_284</name>
</gene>